<evidence type="ECO:0000256" key="1">
    <source>
        <dbReference type="SAM" id="Phobius"/>
    </source>
</evidence>
<feature type="transmembrane region" description="Helical" evidence="1">
    <location>
        <begin position="6"/>
        <end position="27"/>
    </location>
</feature>
<evidence type="ECO:0000313" key="3">
    <source>
        <dbReference type="Proteomes" id="UP000824189"/>
    </source>
</evidence>
<reference evidence="2" key="2">
    <citation type="submission" date="2021-04" db="EMBL/GenBank/DDBJ databases">
        <authorList>
            <person name="Gilroy R."/>
        </authorList>
    </citation>
    <scope>NUCLEOTIDE SEQUENCE</scope>
    <source>
        <strain evidence="2">4376</strain>
    </source>
</reference>
<dbReference type="Proteomes" id="UP000824189">
    <property type="component" value="Unassembled WGS sequence"/>
</dbReference>
<gene>
    <name evidence="2" type="ORF">H9867_05510</name>
</gene>
<protein>
    <recommendedName>
        <fullName evidence="4">NUDIX hydrolase</fullName>
    </recommendedName>
</protein>
<dbReference type="EMBL" id="DXFZ01000066">
    <property type="protein sequence ID" value="HIW95927.1"/>
    <property type="molecule type" value="Genomic_DNA"/>
</dbReference>
<sequence length="160" mass="16835">MITIPVWAMIVIIVVLCVLVAIAGWAAGMASRLNRLHIRTDSARVNLEGALRARAAAVYALQPSAGAEVAAAGRLPLRATDMGARSAAENKLLAALDPAVLSHPAVVETSTRVDLAARFYNDAVADTLAVRTRPAVRGLRLAGRAPLPEFYEAMQAGDVI</sequence>
<evidence type="ECO:0008006" key="4">
    <source>
        <dbReference type="Google" id="ProtNLM"/>
    </source>
</evidence>
<organism evidence="2 3">
    <name type="scientific">Candidatus Corynebacterium gallistercoris</name>
    <dbReference type="NCBI Taxonomy" id="2838530"/>
    <lineage>
        <taxon>Bacteria</taxon>
        <taxon>Bacillati</taxon>
        <taxon>Actinomycetota</taxon>
        <taxon>Actinomycetes</taxon>
        <taxon>Mycobacteriales</taxon>
        <taxon>Corynebacteriaceae</taxon>
        <taxon>Corynebacterium</taxon>
    </lineage>
</organism>
<name>A0A9D1RY64_9CORY</name>
<keyword evidence="1" id="KW-0472">Membrane</keyword>
<keyword evidence="1" id="KW-0812">Transmembrane</keyword>
<dbReference type="AlphaFoldDB" id="A0A9D1RY64"/>
<accession>A0A9D1RY64</accession>
<keyword evidence="1" id="KW-1133">Transmembrane helix</keyword>
<comment type="caution">
    <text evidence="2">The sequence shown here is derived from an EMBL/GenBank/DDBJ whole genome shotgun (WGS) entry which is preliminary data.</text>
</comment>
<evidence type="ECO:0000313" key="2">
    <source>
        <dbReference type="EMBL" id="HIW95927.1"/>
    </source>
</evidence>
<reference evidence="2" key="1">
    <citation type="journal article" date="2021" name="PeerJ">
        <title>Extensive microbial diversity within the chicken gut microbiome revealed by metagenomics and culture.</title>
        <authorList>
            <person name="Gilroy R."/>
            <person name="Ravi A."/>
            <person name="Getino M."/>
            <person name="Pursley I."/>
            <person name="Horton D.L."/>
            <person name="Alikhan N.F."/>
            <person name="Baker D."/>
            <person name="Gharbi K."/>
            <person name="Hall N."/>
            <person name="Watson M."/>
            <person name="Adriaenssens E.M."/>
            <person name="Foster-Nyarko E."/>
            <person name="Jarju S."/>
            <person name="Secka A."/>
            <person name="Antonio M."/>
            <person name="Oren A."/>
            <person name="Chaudhuri R.R."/>
            <person name="La Ragione R."/>
            <person name="Hildebrand F."/>
            <person name="Pallen M.J."/>
        </authorList>
    </citation>
    <scope>NUCLEOTIDE SEQUENCE</scope>
    <source>
        <strain evidence="2">4376</strain>
    </source>
</reference>
<proteinExistence type="predicted"/>